<dbReference type="Proteomes" id="UP000199437">
    <property type="component" value="Unassembled WGS sequence"/>
</dbReference>
<evidence type="ECO:0000256" key="2">
    <source>
        <dbReference type="ARBA" id="ARBA00022723"/>
    </source>
</evidence>
<dbReference type="PANTHER" id="PTHR42693:SF53">
    <property type="entry name" value="ENDO-4-O-SULFATASE"/>
    <property type="match status" value="1"/>
</dbReference>
<accession>A0A1I0QWY4</accession>
<organism evidence="7 8">
    <name type="scientific">Roseivirga pacifica</name>
    <dbReference type="NCBI Taxonomy" id="1267423"/>
    <lineage>
        <taxon>Bacteria</taxon>
        <taxon>Pseudomonadati</taxon>
        <taxon>Bacteroidota</taxon>
        <taxon>Cytophagia</taxon>
        <taxon>Cytophagales</taxon>
        <taxon>Roseivirgaceae</taxon>
        <taxon>Roseivirga</taxon>
    </lineage>
</organism>
<dbReference type="InterPro" id="IPR050738">
    <property type="entry name" value="Sulfatase"/>
</dbReference>
<dbReference type="AlphaFoldDB" id="A0A1I0QWY4"/>
<reference evidence="8" key="1">
    <citation type="submission" date="2016-10" db="EMBL/GenBank/DDBJ databases">
        <authorList>
            <person name="Varghese N."/>
            <person name="Submissions S."/>
        </authorList>
    </citation>
    <scope>NUCLEOTIDE SEQUENCE [LARGE SCALE GENOMIC DNA]</scope>
    <source>
        <strain evidence="8">CGMCC 1.12402</strain>
    </source>
</reference>
<evidence type="ECO:0000259" key="6">
    <source>
        <dbReference type="Pfam" id="PF00884"/>
    </source>
</evidence>
<evidence type="ECO:0000256" key="3">
    <source>
        <dbReference type="ARBA" id="ARBA00022801"/>
    </source>
</evidence>
<keyword evidence="5" id="KW-0732">Signal</keyword>
<evidence type="ECO:0000256" key="4">
    <source>
        <dbReference type="ARBA" id="ARBA00022837"/>
    </source>
</evidence>
<dbReference type="RefSeq" id="WP_090259228.1">
    <property type="nucleotide sequence ID" value="NZ_FOIR01000002.1"/>
</dbReference>
<dbReference type="STRING" id="1267423.SAMN05216290_2843"/>
<feature type="chain" id="PRO_5011492260" evidence="5">
    <location>
        <begin position="24"/>
        <end position="512"/>
    </location>
</feature>
<dbReference type="InterPro" id="IPR017850">
    <property type="entry name" value="Alkaline_phosphatase_core_sf"/>
</dbReference>
<dbReference type="CDD" id="cd16145">
    <property type="entry name" value="ARS_like"/>
    <property type="match status" value="1"/>
</dbReference>
<protein>
    <submittedName>
        <fullName evidence="7">Arylsulfatase</fullName>
    </submittedName>
</protein>
<dbReference type="GO" id="GO:0004065">
    <property type="term" value="F:arylsulfatase activity"/>
    <property type="evidence" value="ECO:0007669"/>
    <property type="project" value="TreeGrafter"/>
</dbReference>
<evidence type="ECO:0000256" key="1">
    <source>
        <dbReference type="ARBA" id="ARBA00008779"/>
    </source>
</evidence>
<keyword evidence="2" id="KW-0479">Metal-binding</keyword>
<dbReference type="GO" id="GO:0046872">
    <property type="term" value="F:metal ion binding"/>
    <property type="evidence" value="ECO:0007669"/>
    <property type="project" value="UniProtKB-KW"/>
</dbReference>
<dbReference type="OrthoDB" id="9764377at2"/>
<name>A0A1I0QWY4_9BACT</name>
<dbReference type="Gene3D" id="3.40.720.10">
    <property type="entry name" value="Alkaline Phosphatase, subunit A"/>
    <property type="match status" value="1"/>
</dbReference>
<evidence type="ECO:0000313" key="8">
    <source>
        <dbReference type="Proteomes" id="UP000199437"/>
    </source>
</evidence>
<evidence type="ECO:0000313" key="7">
    <source>
        <dbReference type="EMBL" id="SEW32279.1"/>
    </source>
</evidence>
<dbReference type="EMBL" id="FOIR01000002">
    <property type="protein sequence ID" value="SEW32279.1"/>
    <property type="molecule type" value="Genomic_DNA"/>
</dbReference>
<keyword evidence="8" id="KW-1185">Reference proteome</keyword>
<evidence type="ECO:0000256" key="5">
    <source>
        <dbReference type="SAM" id="SignalP"/>
    </source>
</evidence>
<feature type="signal peptide" evidence="5">
    <location>
        <begin position="1"/>
        <end position="23"/>
    </location>
</feature>
<dbReference type="Pfam" id="PF00884">
    <property type="entry name" value="Sulfatase"/>
    <property type="match status" value="1"/>
</dbReference>
<feature type="domain" description="Sulfatase N-terminal" evidence="6">
    <location>
        <begin position="28"/>
        <end position="401"/>
    </location>
</feature>
<dbReference type="PANTHER" id="PTHR42693">
    <property type="entry name" value="ARYLSULFATASE FAMILY MEMBER"/>
    <property type="match status" value="1"/>
</dbReference>
<sequence length="512" mass="56732">MPSKSIVSLALLALLALACQSEKESTPPNIIFILADDLGYGELGSYGQQIIQTPNIDQLASEGMRFTNFYAGAPVCAPSRYVFLTGLHTGHAYIRGNDEWAERGAVWDYKAAVADPSLEGQRPIPDSTFTLGEALQTVGYQTALVGKWGLGAPNTEGVPNQQGFDYFYGYNCQRQAHNLYPAHVWENEKKVVLRNDTVPPGTKLPDGADPMQAQSYAAYSQPDYGPKLMHDKALSFIKTRDKTAPFMLYYASPLPHVPLQVPEEYVTKYHEIIGEEDPYLGQNGYFPHRYPKAAYAGMISYLDDQVGELVALLKAEGIYENTIIVFTSDNGPTYAGGVDADYFNSANPFPNNYGRTKGFTYEGGIRVPMIASWPGKIEAGTTSNHIGSFYDFFPTFTELAGSTSAHKLDGISLTNELLGNSPSQKTHEYLYWEFPSYKGQQAVRMGKWKGIRTNMLEGNLSVELYDLDADPTEQFNIANEHPDVVKKIEQIMREAHTEPEIAKFSIPVIANN</sequence>
<dbReference type="Gene3D" id="3.30.1120.10">
    <property type="match status" value="1"/>
</dbReference>
<comment type="similarity">
    <text evidence="1">Belongs to the sulfatase family.</text>
</comment>
<keyword evidence="3" id="KW-0378">Hydrolase</keyword>
<keyword evidence="4" id="KW-0106">Calcium</keyword>
<dbReference type="PROSITE" id="PS51257">
    <property type="entry name" value="PROKAR_LIPOPROTEIN"/>
    <property type="match status" value="1"/>
</dbReference>
<dbReference type="PROSITE" id="PS00523">
    <property type="entry name" value="SULFATASE_1"/>
    <property type="match status" value="1"/>
</dbReference>
<gene>
    <name evidence="7" type="ORF">SAMN05216290_2843</name>
</gene>
<dbReference type="InterPro" id="IPR024607">
    <property type="entry name" value="Sulfatase_CS"/>
</dbReference>
<dbReference type="InterPro" id="IPR000917">
    <property type="entry name" value="Sulfatase_N"/>
</dbReference>
<proteinExistence type="inferred from homology"/>
<dbReference type="SUPFAM" id="SSF53649">
    <property type="entry name" value="Alkaline phosphatase-like"/>
    <property type="match status" value="1"/>
</dbReference>
<dbReference type="GeneID" id="99987528"/>